<feature type="domain" description="Mop" evidence="7">
    <location>
        <begin position="294"/>
        <end position="359"/>
    </location>
</feature>
<evidence type="ECO:0000313" key="9">
    <source>
        <dbReference type="Proteomes" id="UP000460221"/>
    </source>
</evidence>
<evidence type="ECO:0000259" key="7">
    <source>
        <dbReference type="PROSITE" id="PS51866"/>
    </source>
</evidence>
<keyword evidence="4 8" id="KW-0067">ATP-binding</keyword>
<accession>A0A7K1FUW5</accession>
<keyword evidence="1" id="KW-0813">Transport</keyword>
<organism evidence="8 9">
    <name type="scientific">Nakamurella alba</name>
    <dbReference type="NCBI Taxonomy" id="2665158"/>
    <lineage>
        <taxon>Bacteria</taxon>
        <taxon>Bacillati</taxon>
        <taxon>Actinomycetota</taxon>
        <taxon>Actinomycetes</taxon>
        <taxon>Nakamurellales</taxon>
        <taxon>Nakamurellaceae</taxon>
        <taxon>Nakamurella</taxon>
    </lineage>
</organism>
<name>A0A7K1FUW5_9ACTN</name>
<evidence type="ECO:0000256" key="5">
    <source>
        <dbReference type="PROSITE-ProRule" id="PRU01213"/>
    </source>
</evidence>
<dbReference type="GO" id="GO:0016887">
    <property type="term" value="F:ATP hydrolysis activity"/>
    <property type="evidence" value="ECO:0007669"/>
    <property type="project" value="InterPro"/>
</dbReference>
<feature type="domain" description="ABC transporter" evidence="6">
    <location>
        <begin position="1"/>
        <end position="234"/>
    </location>
</feature>
<keyword evidence="9" id="KW-1185">Reference proteome</keyword>
<dbReference type="Proteomes" id="UP000460221">
    <property type="component" value="Unassembled WGS sequence"/>
</dbReference>
<dbReference type="AlphaFoldDB" id="A0A7K1FUW5"/>
<dbReference type="InterPro" id="IPR027417">
    <property type="entry name" value="P-loop_NTPase"/>
</dbReference>
<evidence type="ECO:0000256" key="1">
    <source>
        <dbReference type="ARBA" id="ARBA00022448"/>
    </source>
</evidence>
<proteinExistence type="predicted"/>
<dbReference type="PROSITE" id="PS51866">
    <property type="entry name" value="MOP"/>
    <property type="match status" value="1"/>
</dbReference>
<comment type="caution">
    <text evidence="8">The sequence shown here is derived from an EMBL/GenBank/DDBJ whole genome shotgun (WGS) entry which is preliminary data.</text>
</comment>
<sequence length="360" mass="36691">MSVARSAFTVDVALDVAPGRTLALLGPNGAGKSTVLSVIAGLLVPDRGHVLVAGRTLTEVRPDGSVAAAVSPQQRQIGLMGQQPLLFPHLTALENIAFGPRSQGRGRVQARRQAETWLEVLGLAQFARRKPRQLSGGQAQRVALARALAAGPDLLLLDEPLGALDAATAPEVRQVLRTHLREQGTTAVLVTHDLLDAAVLADDAVVLERGEVTDSGPVARVLQAPRSVFGAALAGLDLVEGTASESVGSGEVVQVRAGNGSVVSGLASEPVAAGESVVAVFAPSAVAVHREQPGGSPRNAWPAVVRAVQAVGGTVRVDTSGGPASIAADLTPAAVAELELVSGLPVVLAVKATEIAVHPR</sequence>
<dbReference type="SUPFAM" id="SSF50331">
    <property type="entry name" value="MOP-like"/>
    <property type="match status" value="1"/>
</dbReference>
<dbReference type="PROSITE" id="PS00211">
    <property type="entry name" value="ABC_TRANSPORTER_1"/>
    <property type="match status" value="1"/>
</dbReference>
<dbReference type="SMART" id="SM00382">
    <property type="entry name" value="AAA"/>
    <property type="match status" value="1"/>
</dbReference>
<dbReference type="GO" id="GO:0015689">
    <property type="term" value="P:molybdate ion transport"/>
    <property type="evidence" value="ECO:0007669"/>
    <property type="project" value="InterPro"/>
</dbReference>
<dbReference type="InterPro" id="IPR017871">
    <property type="entry name" value="ABC_transporter-like_CS"/>
</dbReference>
<reference evidence="8 9" key="1">
    <citation type="submission" date="2019-11" db="EMBL/GenBank/DDBJ databases">
        <authorList>
            <person name="Jiang L.-Q."/>
        </authorList>
    </citation>
    <scope>NUCLEOTIDE SEQUENCE [LARGE SCALE GENOMIC DNA]</scope>
    <source>
        <strain evidence="8 9">YIM 132087</strain>
    </source>
</reference>
<dbReference type="InterPro" id="IPR004606">
    <property type="entry name" value="Mop_domain"/>
</dbReference>
<dbReference type="EMBL" id="WLYK01000012">
    <property type="protein sequence ID" value="MTD16993.1"/>
    <property type="molecule type" value="Genomic_DNA"/>
</dbReference>
<keyword evidence="2 5" id="KW-0500">Molybdenum</keyword>
<evidence type="ECO:0000313" key="8">
    <source>
        <dbReference type="EMBL" id="MTD16993.1"/>
    </source>
</evidence>
<keyword evidence="3" id="KW-0547">Nucleotide-binding</keyword>
<evidence type="ECO:0000256" key="3">
    <source>
        <dbReference type="ARBA" id="ARBA00022741"/>
    </source>
</evidence>
<evidence type="ECO:0000259" key="6">
    <source>
        <dbReference type="PROSITE" id="PS50893"/>
    </source>
</evidence>
<evidence type="ECO:0000256" key="4">
    <source>
        <dbReference type="ARBA" id="ARBA00022840"/>
    </source>
</evidence>
<dbReference type="SUPFAM" id="SSF52540">
    <property type="entry name" value="P-loop containing nucleoside triphosphate hydrolases"/>
    <property type="match status" value="1"/>
</dbReference>
<dbReference type="InterPro" id="IPR003593">
    <property type="entry name" value="AAA+_ATPase"/>
</dbReference>
<protein>
    <submittedName>
        <fullName evidence="8">ATP-binding cassette domain-containing protein</fullName>
    </submittedName>
</protein>
<dbReference type="InterPro" id="IPR050093">
    <property type="entry name" value="ABC_SmlMolc_Importer"/>
</dbReference>
<dbReference type="Gene3D" id="2.40.50.100">
    <property type="match status" value="1"/>
</dbReference>
<dbReference type="Pfam" id="PF03459">
    <property type="entry name" value="TOBE"/>
    <property type="match status" value="1"/>
</dbReference>
<dbReference type="PROSITE" id="PS50893">
    <property type="entry name" value="ABC_TRANSPORTER_2"/>
    <property type="match status" value="1"/>
</dbReference>
<dbReference type="InterPro" id="IPR005116">
    <property type="entry name" value="Transp-assoc_OB_typ1"/>
</dbReference>
<dbReference type="Gene3D" id="3.40.50.300">
    <property type="entry name" value="P-loop containing nucleotide triphosphate hydrolases"/>
    <property type="match status" value="1"/>
</dbReference>
<dbReference type="PANTHER" id="PTHR42781:SF4">
    <property type="entry name" value="SPERMIDINE_PUTRESCINE IMPORT ATP-BINDING PROTEIN POTA"/>
    <property type="match status" value="1"/>
</dbReference>
<dbReference type="GO" id="GO:0005524">
    <property type="term" value="F:ATP binding"/>
    <property type="evidence" value="ECO:0007669"/>
    <property type="project" value="UniProtKB-KW"/>
</dbReference>
<dbReference type="Pfam" id="PF00005">
    <property type="entry name" value="ABC_tran"/>
    <property type="match status" value="1"/>
</dbReference>
<dbReference type="InterPro" id="IPR003439">
    <property type="entry name" value="ABC_transporter-like_ATP-bd"/>
</dbReference>
<evidence type="ECO:0000256" key="2">
    <source>
        <dbReference type="ARBA" id="ARBA00022505"/>
    </source>
</evidence>
<dbReference type="InterPro" id="IPR008995">
    <property type="entry name" value="Mo/tungstate-bd_C_term_dom"/>
</dbReference>
<gene>
    <name evidence="8" type="ORF">GIS00_23950</name>
</gene>
<dbReference type="PANTHER" id="PTHR42781">
    <property type="entry name" value="SPERMIDINE/PUTRESCINE IMPORT ATP-BINDING PROTEIN POTA"/>
    <property type="match status" value="1"/>
</dbReference>